<evidence type="ECO:0000256" key="1">
    <source>
        <dbReference type="ARBA" id="ARBA00022723"/>
    </source>
</evidence>
<protein>
    <submittedName>
        <fullName evidence="3">Uncharacterized protein</fullName>
    </submittedName>
</protein>
<dbReference type="GO" id="GO:0046872">
    <property type="term" value="F:metal ion binding"/>
    <property type="evidence" value="ECO:0007669"/>
    <property type="project" value="UniProtKB-KW"/>
</dbReference>
<keyword evidence="4" id="KW-1185">Reference proteome</keyword>
<accession>A0A4P9YS28</accession>
<name>A0A4P9YS28_9FUNG</name>
<organism evidence="3 4">
    <name type="scientific">Syncephalis pseudoplumigaleata</name>
    <dbReference type="NCBI Taxonomy" id="1712513"/>
    <lineage>
        <taxon>Eukaryota</taxon>
        <taxon>Fungi</taxon>
        <taxon>Fungi incertae sedis</taxon>
        <taxon>Zoopagomycota</taxon>
        <taxon>Zoopagomycotina</taxon>
        <taxon>Zoopagomycetes</taxon>
        <taxon>Zoopagales</taxon>
        <taxon>Piptocephalidaceae</taxon>
        <taxon>Syncephalis</taxon>
    </lineage>
</organism>
<evidence type="ECO:0000313" key="4">
    <source>
        <dbReference type="Proteomes" id="UP000278143"/>
    </source>
</evidence>
<dbReference type="PANTHER" id="PTHR45686:SF4">
    <property type="entry name" value="ADP-RIBOSYLATION FACTOR GTPASE ACTIVATING PROTEIN 3, ISOFORM H"/>
    <property type="match status" value="1"/>
</dbReference>
<gene>
    <name evidence="3" type="ORF">SYNPS1DRAFT_25741</name>
</gene>
<dbReference type="GO" id="GO:0048205">
    <property type="term" value="P:COPI coating of Golgi vesicle"/>
    <property type="evidence" value="ECO:0007669"/>
    <property type="project" value="TreeGrafter"/>
</dbReference>
<keyword evidence="1" id="KW-0479">Metal-binding</keyword>
<dbReference type="GO" id="GO:0000139">
    <property type="term" value="C:Golgi membrane"/>
    <property type="evidence" value="ECO:0007669"/>
    <property type="project" value="GOC"/>
</dbReference>
<dbReference type="EMBL" id="KZ992033">
    <property type="protein sequence ID" value="RKP22495.1"/>
    <property type="molecule type" value="Genomic_DNA"/>
</dbReference>
<reference evidence="4" key="1">
    <citation type="journal article" date="2018" name="Nat. Microbiol.">
        <title>Leveraging single-cell genomics to expand the fungal tree of life.</title>
        <authorList>
            <person name="Ahrendt S.R."/>
            <person name="Quandt C.A."/>
            <person name="Ciobanu D."/>
            <person name="Clum A."/>
            <person name="Salamov A."/>
            <person name="Andreopoulos B."/>
            <person name="Cheng J.F."/>
            <person name="Woyke T."/>
            <person name="Pelin A."/>
            <person name="Henrissat B."/>
            <person name="Reynolds N.K."/>
            <person name="Benny G.L."/>
            <person name="Smith M.E."/>
            <person name="James T.Y."/>
            <person name="Grigoriev I.V."/>
        </authorList>
    </citation>
    <scope>NUCLEOTIDE SEQUENCE [LARGE SCALE GENOMIC DNA]</scope>
    <source>
        <strain evidence="4">Benny S71-1</strain>
    </source>
</reference>
<dbReference type="Proteomes" id="UP000278143">
    <property type="component" value="Unassembled WGS sequence"/>
</dbReference>
<evidence type="ECO:0000313" key="3">
    <source>
        <dbReference type="EMBL" id="RKP22495.1"/>
    </source>
</evidence>
<proteinExistence type="predicted"/>
<dbReference type="OrthoDB" id="983479at2759"/>
<sequence length="131" mass="14281">MGFGKLALNAARADAAKVYQDTSSQSSEAQSRFGSQKAISSDEFFNRGSYDAQQREDARSKIREFSGATAISSDQWFGREKETPSSPDGNVNIDSAKDFARRFIDQAGADYDALKSVVQSGSAKFYLLLQG</sequence>
<dbReference type="PANTHER" id="PTHR45686">
    <property type="entry name" value="ADP-RIBOSYLATION FACTOR GTPASE ACTIVATING PROTEIN 3, ISOFORM H-RELATED"/>
    <property type="match status" value="1"/>
</dbReference>
<dbReference type="AlphaFoldDB" id="A0A4P9YS28"/>
<keyword evidence="2" id="KW-0862">Zinc</keyword>
<evidence type="ECO:0000256" key="2">
    <source>
        <dbReference type="ARBA" id="ARBA00022833"/>
    </source>
</evidence>